<reference evidence="1" key="1">
    <citation type="submission" date="2021-01" db="EMBL/GenBank/DDBJ databases">
        <title>Whole genome shotgun sequence of Actinoplanes siamensis NBRC 109076.</title>
        <authorList>
            <person name="Komaki H."/>
            <person name="Tamura T."/>
        </authorList>
    </citation>
    <scope>NUCLEOTIDE SEQUENCE</scope>
    <source>
        <strain evidence="1">NBRC 109076</strain>
    </source>
</reference>
<dbReference type="Gene3D" id="1.10.1200.10">
    <property type="entry name" value="ACP-like"/>
    <property type="match status" value="1"/>
</dbReference>
<sequence>MTDRPIRDLVVEVLRQCSGATEAEITGARNLYDDGVLTSLSLAYVVVELESRLGLALMDDLHVPEWTSVDSITGLLARAGTPASPARLEP</sequence>
<organism evidence="1 2">
    <name type="scientific">Actinoplanes siamensis</name>
    <dbReference type="NCBI Taxonomy" id="1223317"/>
    <lineage>
        <taxon>Bacteria</taxon>
        <taxon>Bacillati</taxon>
        <taxon>Actinomycetota</taxon>
        <taxon>Actinomycetes</taxon>
        <taxon>Micromonosporales</taxon>
        <taxon>Micromonosporaceae</taxon>
        <taxon>Actinoplanes</taxon>
    </lineage>
</organism>
<protein>
    <submittedName>
        <fullName evidence="1">Uncharacterized protein</fullName>
    </submittedName>
</protein>
<comment type="caution">
    <text evidence="1">The sequence shown here is derived from an EMBL/GenBank/DDBJ whole genome shotgun (WGS) entry which is preliminary data.</text>
</comment>
<dbReference type="EMBL" id="BOMW01000060">
    <property type="protein sequence ID" value="GIF08231.1"/>
    <property type="molecule type" value="Genomic_DNA"/>
</dbReference>
<evidence type="ECO:0000313" key="2">
    <source>
        <dbReference type="Proteomes" id="UP000629619"/>
    </source>
</evidence>
<dbReference type="AlphaFoldDB" id="A0A919NBV1"/>
<accession>A0A919NBV1</accession>
<keyword evidence="2" id="KW-1185">Reference proteome</keyword>
<dbReference type="Proteomes" id="UP000629619">
    <property type="component" value="Unassembled WGS sequence"/>
</dbReference>
<gene>
    <name evidence="1" type="ORF">Asi03nite_57690</name>
</gene>
<proteinExistence type="predicted"/>
<dbReference type="SUPFAM" id="SSF47336">
    <property type="entry name" value="ACP-like"/>
    <property type="match status" value="1"/>
</dbReference>
<dbReference type="RefSeq" id="WP_203683597.1">
    <property type="nucleotide sequence ID" value="NZ_BOMW01000060.1"/>
</dbReference>
<name>A0A919NBV1_9ACTN</name>
<dbReference type="InterPro" id="IPR036736">
    <property type="entry name" value="ACP-like_sf"/>
</dbReference>
<evidence type="ECO:0000313" key="1">
    <source>
        <dbReference type="EMBL" id="GIF08231.1"/>
    </source>
</evidence>